<keyword evidence="2" id="KW-1185">Reference proteome</keyword>
<reference evidence="1 2" key="1">
    <citation type="submission" date="2019-08" db="EMBL/GenBank/DDBJ databases">
        <authorList>
            <person name="Chang H.C."/>
            <person name="Mun S.Y."/>
        </authorList>
    </citation>
    <scope>NUCLEOTIDE SEQUENCE [LARGE SCALE GENOMIC DNA]</scope>
    <source>
        <strain evidence="1 2">SK</strain>
    </source>
</reference>
<accession>A0A7H1MM18</accession>
<organism evidence="1 2">
    <name type="scientific">Weissella koreensis</name>
    <dbReference type="NCBI Taxonomy" id="165096"/>
    <lineage>
        <taxon>Bacteria</taxon>
        <taxon>Bacillati</taxon>
        <taxon>Bacillota</taxon>
        <taxon>Bacilli</taxon>
        <taxon>Lactobacillales</taxon>
        <taxon>Lactobacillaceae</taxon>
        <taxon>Weissella</taxon>
    </lineage>
</organism>
<dbReference type="Proteomes" id="UP000516446">
    <property type="component" value="Chromosome"/>
</dbReference>
<name>A0A7H1MM18_9LACO</name>
<dbReference type="EMBL" id="CP043431">
    <property type="protein sequence ID" value="QNT64504.1"/>
    <property type="molecule type" value="Genomic_DNA"/>
</dbReference>
<evidence type="ECO:0000313" key="1">
    <source>
        <dbReference type="EMBL" id="QNT64504.1"/>
    </source>
</evidence>
<proteinExistence type="predicted"/>
<gene>
    <name evidence="1" type="ORF">FY536_04105</name>
</gene>
<evidence type="ECO:0000313" key="2">
    <source>
        <dbReference type="Proteomes" id="UP000516446"/>
    </source>
</evidence>
<dbReference type="RefSeq" id="WP_155279812.1">
    <property type="nucleotide sequence ID" value="NZ_CP043431.1"/>
</dbReference>
<dbReference type="AlphaFoldDB" id="A0A7H1MM18"/>
<sequence>MNIYNKVIRNKINNSNVFNEIVIILLVVLLFGIPMMQNSMTWRTDAYFHLSRIFDINNYIKNFNIPLIVNLNTFSETGQAVNGMYPFYSLTPFILLTTWLNPMKQYFAINIIYIALGSILNYFVFQKMGSNKAQSFSAVILILSFINIFSFSSFSLQGVWSIYFMFPMAILSIIKINNDNLWYILLLSASISFMFNMHFISAFISVLVIGMFFIYVFYNSKNKINLLRNAVISAILFMILSLTTIINLISISKDKLQGLENFQLSSGTLNLEQMIHSLTNPSIFGVSIPSIFGSLLIIDIFLILCWKNLNHDSQSVVIIGLFFQLIISPYFPWDLLQKTPVSIIQFPTRLVPLILMLLVLVIVTDKFFNNMKILKGIIVLSLMLTLSFQTSNIVDKAKFNYFPSNDILFDHYEKNLFNYRENTKLTEYDLLNPIFYRLKTYPEYIPKITNNKTLNDKYSNSVNNHIVYANDKKINNVKVTVNNNVIIYKFKNDISGKIDIPLWSYKGVDYLDISRSKYGNIHTSKRNTIQVYSHKTNTIKIRVSNTKLVNISYLITTISWAILLISIFIKGIYQKKVNKF</sequence>
<protein>
    <submittedName>
        <fullName evidence="1">Multidrug effflux MFS transporter</fullName>
    </submittedName>
</protein>